<feature type="compositionally biased region" description="Basic and acidic residues" evidence="5">
    <location>
        <begin position="653"/>
        <end position="672"/>
    </location>
</feature>
<evidence type="ECO:0000256" key="3">
    <source>
        <dbReference type="ARBA" id="ARBA00022737"/>
    </source>
</evidence>
<dbReference type="PANTHER" id="PTHR44436">
    <property type="entry name" value="F-BOX/WD REPEAT-CONTAINING PROTEIN 2"/>
    <property type="match status" value="1"/>
</dbReference>
<name>A0A3N4INJ3_ASCIM</name>
<keyword evidence="2 4" id="KW-0853">WD repeat</keyword>
<dbReference type="Proteomes" id="UP000275078">
    <property type="component" value="Unassembled WGS sequence"/>
</dbReference>
<dbReference type="SUPFAM" id="SSF81383">
    <property type="entry name" value="F-box domain"/>
    <property type="match status" value="1"/>
</dbReference>
<feature type="repeat" description="WD" evidence="4">
    <location>
        <begin position="388"/>
        <end position="427"/>
    </location>
</feature>
<dbReference type="OrthoDB" id="190105at2759"/>
<keyword evidence="3" id="KW-0677">Repeat</keyword>
<dbReference type="PROSITE" id="PS50082">
    <property type="entry name" value="WD_REPEATS_2"/>
    <property type="match status" value="6"/>
</dbReference>
<dbReference type="InterPro" id="IPR019775">
    <property type="entry name" value="WD40_repeat_CS"/>
</dbReference>
<dbReference type="InterPro" id="IPR042627">
    <property type="entry name" value="FBXW2"/>
</dbReference>
<feature type="repeat" description="WD" evidence="4">
    <location>
        <begin position="307"/>
        <end position="346"/>
    </location>
</feature>
<dbReference type="Pfam" id="PF12937">
    <property type="entry name" value="F-box-like"/>
    <property type="match status" value="1"/>
</dbReference>
<feature type="compositionally biased region" description="Basic and acidic residues" evidence="5">
    <location>
        <begin position="620"/>
        <end position="630"/>
    </location>
</feature>
<dbReference type="SUPFAM" id="SSF50978">
    <property type="entry name" value="WD40 repeat-like"/>
    <property type="match status" value="1"/>
</dbReference>
<dbReference type="InterPro" id="IPR020472">
    <property type="entry name" value="WD40_PAC1"/>
</dbReference>
<feature type="compositionally biased region" description="Polar residues" evidence="5">
    <location>
        <begin position="631"/>
        <end position="641"/>
    </location>
</feature>
<dbReference type="PROSITE" id="PS50181">
    <property type="entry name" value="FBOX"/>
    <property type="match status" value="1"/>
</dbReference>
<dbReference type="SMART" id="SM00320">
    <property type="entry name" value="WD40"/>
    <property type="match status" value="7"/>
</dbReference>
<feature type="compositionally biased region" description="Polar residues" evidence="5">
    <location>
        <begin position="1"/>
        <end position="11"/>
    </location>
</feature>
<organism evidence="7 8">
    <name type="scientific">Ascobolus immersus RN42</name>
    <dbReference type="NCBI Taxonomy" id="1160509"/>
    <lineage>
        <taxon>Eukaryota</taxon>
        <taxon>Fungi</taxon>
        <taxon>Dikarya</taxon>
        <taxon>Ascomycota</taxon>
        <taxon>Pezizomycotina</taxon>
        <taxon>Pezizomycetes</taxon>
        <taxon>Pezizales</taxon>
        <taxon>Ascobolaceae</taxon>
        <taxon>Ascobolus</taxon>
    </lineage>
</organism>
<dbReference type="PROSITE" id="PS00678">
    <property type="entry name" value="WD_REPEATS_1"/>
    <property type="match status" value="3"/>
</dbReference>
<evidence type="ECO:0000256" key="4">
    <source>
        <dbReference type="PROSITE-ProRule" id="PRU00221"/>
    </source>
</evidence>
<feature type="domain" description="F-box" evidence="6">
    <location>
        <begin position="129"/>
        <end position="176"/>
    </location>
</feature>
<feature type="region of interest" description="Disordered" evidence="5">
    <location>
        <begin position="1"/>
        <end position="44"/>
    </location>
</feature>
<evidence type="ECO:0000313" key="8">
    <source>
        <dbReference type="Proteomes" id="UP000275078"/>
    </source>
</evidence>
<feature type="compositionally biased region" description="Polar residues" evidence="5">
    <location>
        <begin position="21"/>
        <end position="31"/>
    </location>
</feature>
<keyword evidence="8" id="KW-1185">Reference proteome</keyword>
<dbReference type="AlphaFoldDB" id="A0A3N4INJ3"/>
<dbReference type="EMBL" id="ML119646">
    <property type="protein sequence ID" value="RPA87723.1"/>
    <property type="molecule type" value="Genomic_DNA"/>
</dbReference>
<comment type="similarity">
    <text evidence="1">Belongs to the WD repeat MET30/SCONB/SCON-2 family.</text>
</comment>
<dbReference type="InterPro" id="IPR001680">
    <property type="entry name" value="WD40_rpt"/>
</dbReference>
<protein>
    <submittedName>
        <fullName evidence="7">WD40 repeat-like protein</fullName>
    </submittedName>
</protein>
<feature type="region of interest" description="Disordered" evidence="5">
    <location>
        <begin position="222"/>
        <end position="244"/>
    </location>
</feature>
<proteinExistence type="inferred from homology"/>
<dbReference type="SMART" id="SM00256">
    <property type="entry name" value="FBOX"/>
    <property type="match status" value="1"/>
</dbReference>
<dbReference type="Pfam" id="PF00400">
    <property type="entry name" value="WD40"/>
    <property type="match status" value="6"/>
</dbReference>
<gene>
    <name evidence="7" type="ORF">BJ508DRAFT_320719</name>
</gene>
<evidence type="ECO:0000259" key="6">
    <source>
        <dbReference type="PROSITE" id="PS50181"/>
    </source>
</evidence>
<feature type="repeat" description="WD" evidence="4">
    <location>
        <begin position="428"/>
        <end position="467"/>
    </location>
</feature>
<reference evidence="7 8" key="1">
    <citation type="journal article" date="2018" name="Nat. Ecol. Evol.">
        <title>Pezizomycetes genomes reveal the molecular basis of ectomycorrhizal truffle lifestyle.</title>
        <authorList>
            <person name="Murat C."/>
            <person name="Payen T."/>
            <person name="Noel B."/>
            <person name="Kuo A."/>
            <person name="Morin E."/>
            <person name="Chen J."/>
            <person name="Kohler A."/>
            <person name="Krizsan K."/>
            <person name="Balestrini R."/>
            <person name="Da Silva C."/>
            <person name="Montanini B."/>
            <person name="Hainaut M."/>
            <person name="Levati E."/>
            <person name="Barry K.W."/>
            <person name="Belfiori B."/>
            <person name="Cichocki N."/>
            <person name="Clum A."/>
            <person name="Dockter R.B."/>
            <person name="Fauchery L."/>
            <person name="Guy J."/>
            <person name="Iotti M."/>
            <person name="Le Tacon F."/>
            <person name="Lindquist E.A."/>
            <person name="Lipzen A."/>
            <person name="Malagnac F."/>
            <person name="Mello A."/>
            <person name="Molinier V."/>
            <person name="Miyauchi S."/>
            <person name="Poulain J."/>
            <person name="Riccioni C."/>
            <person name="Rubini A."/>
            <person name="Sitrit Y."/>
            <person name="Splivallo R."/>
            <person name="Traeger S."/>
            <person name="Wang M."/>
            <person name="Zifcakova L."/>
            <person name="Wipf D."/>
            <person name="Zambonelli A."/>
            <person name="Paolocci F."/>
            <person name="Nowrousian M."/>
            <person name="Ottonello S."/>
            <person name="Baldrian P."/>
            <person name="Spatafora J.W."/>
            <person name="Henrissat B."/>
            <person name="Nagy L.G."/>
            <person name="Aury J.M."/>
            <person name="Wincker P."/>
            <person name="Grigoriev I.V."/>
            <person name="Bonfante P."/>
            <person name="Martin F.M."/>
        </authorList>
    </citation>
    <scope>NUCLEOTIDE SEQUENCE [LARGE SCALE GENOMIC DNA]</scope>
    <source>
        <strain evidence="7 8">RN42</strain>
    </source>
</reference>
<feature type="repeat" description="WD" evidence="4">
    <location>
        <begin position="515"/>
        <end position="554"/>
    </location>
</feature>
<dbReference type="InterPro" id="IPR001810">
    <property type="entry name" value="F-box_dom"/>
</dbReference>
<dbReference type="InterPro" id="IPR015943">
    <property type="entry name" value="WD40/YVTN_repeat-like_dom_sf"/>
</dbReference>
<dbReference type="InterPro" id="IPR036322">
    <property type="entry name" value="WD40_repeat_dom_sf"/>
</dbReference>
<evidence type="ECO:0000256" key="1">
    <source>
        <dbReference type="ARBA" id="ARBA00007968"/>
    </source>
</evidence>
<dbReference type="PROSITE" id="PS50294">
    <property type="entry name" value="WD_REPEATS_REGION"/>
    <property type="match status" value="5"/>
</dbReference>
<dbReference type="InterPro" id="IPR036047">
    <property type="entry name" value="F-box-like_dom_sf"/>
</dbReference>
<feature type="repeat" description="WD" evidence="4">
    <location>
        <begin position="347"/>
        <end position="387"/>
    </location>
</feature>
<feature type="region of interest" description="Disordered" evidence="5">
    <location>
        <begin position="620"/>
        <end position="672"/>
    </location>
</feature>
<dbReference type="PANTHER" id="PTHR44436:SF1">
    <property type="entry name" value="F-BOX_WD REPEAT-CONTAINING PROTEIN 2"/>
    <property type="match status" value="1"/>
</dbReference>
<dbReference type="CDD" id="cd00200">
    <property type="entry name" value="WD40"/>
    <property type="match status" value="1"/>
</dbReference>
<feature type="repeat" description="WD" evidence="4">
    <location>
        <begin position="468"/>
        <end position="507"/>
    </location>
</feature>
<evidence type="ECO:0000256" key="2">
    <source>
        <dbReference type="ARBA" id="ARBA00022574"/>
    </source>
</evidence>
<sequence>MSFSGGAQAENNYRDIEYNPDTLSPTPSYRTRPQPLPTPTKSVLSHHNLLASAPASPPTPAPSPTPQLNRLPTWASAGESEDDFLRTARPYFSRLDSLERQRFLAEILNLCDSQQLSFVMNYVSPRLKKDPFRTLPNELCLRILSFVDDPRTLARASQVSKGWHSLLSDDLTWKNLCESRRFVLSSEVETFGRTTHNHHHDPSLFQPVASRQFMEIGPQTATAGASNLAPPKQPKRPAPPSSYRSHFKQRYMVETAWKTGGKLVAKHTMSDHGVVTSLHLTPDYIIIALDNAKIHVFDAEGNWLRPLTGHEMGVWAIVPWGDTLVSGGCDREVKVWDMSTGECKKTLHGHTSTVRCLKMSDHKTAISGSRDTTLRIWDIEQGVCLGILNGHQASVRCLEIHGDLIVSGSYDATAIVWSISKRVKLRTLNGHVSQIYAIAFDGKKIATGSLDTTVRIWDPHTGACLSVFQGHTSLVGQLQMRGNTLVTGGSDGSVRVWSLEQSALEKPNTACVHRLAAHDNSVTSLQFDEVRIVSGGSDGKVRVWDLRTGAPVRELSTLADAVWRIGFEQEKAVILASRGGTTMMEVYSFSPPPEALNDFYRASSPSAMSERSINISDDAAMHDHDDDESHTTVTASSSRHQPSSPTPTSASDDQLRVTMEHSSGEGRSADGS</sequence>
<dbReference type="PRINTS" id="PR00320">
    <property type="entry name" value="GPROTEINBRPT"/>
</dbReference>
<accession>A0A3N4INJ3</accession>
<dbReference type="Gene3D" id="2.130.10.10">
    <property type="entry name" value="YVTN repeat-like/Quinoprotein amine dehydrogenase"/>
    <property type="match status" value="2"/>
</dbReference>
<dbReference type="Gene3D" id="1.20.1280.50">
    <property type="match status" value="1"/>
</dbReference>
<evidence type="ECO:0000313" key="7">
    <source>
        <dbReference type="EMBL" id="RPA87723.1"/>
    </source>
</evidence>
<evidence type="ECO:0000256" key="5">
    <source>
        <dbReference type="SAM" id="MobiDB-lite"/>
    </source>
</evidence>
<dbReference type="STRING" id="1160509.A0A3N4INJ3"/>